<dbReference type="Pfam" id="PF04117">
    <property type="entry name" value="Mpv17_PMP22"/>
    <property type="match status" value="1"/>
</dbReference>
<dbReference type="EMBL" id="OU963895">
    <property type="protein sequence ID" value="CAH0401644.1"/>
    <property type="molecule type" value="Genomic_DNA"/>
</dbReference>
<reference evidence="8" key="1">
    <citation type="submission" date="2021-12" db="EMBL/GenBank/DDBJ databases">
        <authorList>
            <person name="King R."/>
        </authorList>
    </citation>
    <scope>NUCLEOTIDE SEQUENCE</scope>
</reference>
<accession>A0ABN8AYY7</accession>
<dbReference type="InterPro" id="IPR007248">
    <property type="entry name" value="Mpv17_PMP22"/>
</dbReference>
<feature type="transmembrane region" description="Helical" evidence="6">
    <location>
        <begin position="12"/>
        <end position="31"/>
    </location>
</feature>
<keyword evidence="3 6" id="KW-0812">Transmembrane</keyword>
<keyword evidence="4 6" id="KW-1133">Transmembrane helix</keyword>
<comment type="subcellular location">
    <subcellularLocation>
        <location evidence="1">Membrane</location>
        <topology evidence="1">Multi-pass membrane protein</topology>
    </subcellularLocation>
</comment>
<evidence type="ECO:0000256" key="6">
    <source>
        <dbReference type="RuleBase" id="RU363053"/>
    </source>
</evidence>
<gene>
    <name evidence="8" type="ORF">CHILSU_LOCUS4876</name>
</gene>
<feature type="transmembrane region" description="Helical" evidence="6">
    <location>
        <begin position="156"/>
        <end position="172"/>
    </location>
</feature>
<name>A0ABN8AYY7_CHISP</name>
<evidence type="ECO:0000256" key="7">
    <source>
        <dbReference type="SAM" id="MobiDB-lite"/>
    </source>
</evidence>
<evidence type="ECO:0008006" key="10">
    <source>
        <dbReference type="Google" id="ProtNLM"/>
    </source>
</evidence>
<evidence type="ECO:0000256" key="1">
    <source>
        <dbReference type="ARBA" id="ARBA00004141"/>
    </source>
</evidence>
<evidence type="ECO:0000256" key="4">
    <source>
        <dbReference type="ARBA" id="ARBA00022989"/>
    </source>
</evidence>
<dbReference type="Proteomes" id="UP001153292">
    <property type="component" value="Chromosome 2"/>
</dbReference>
<feature type="compositionally biased region" description="Basic and acidic residues" evidence="7">
    <location>
        <begin position="295"/>
        <end position="305"/>
    </location>
</feature>
<keyword evidence="9" id="KW-1185">Reference proteome</keyword>
<feature type="region of interest" description="Disordered" evidence="7">
    <location>
        <begin position="271"/>
        <end position="305"/>
    </location>
</feature>
<dbReference type="PANTHER" id="PTHR11266:SF75">
    <property type="entry name" value="IP10007P-RELATED"/>
    <property type="match status" value="1"/>
</dbReference>
<proteinExistence type="inferred from homology"/>
<feature type="transmembrane region" description="Helical" evidence="6">
    <location>
        <begin position="91"/>
        <end position="112"/>
    </location>
</feature>
<sequence length="305" mass="34517">MSGVFTKFLSLPFHFPLVRGMVSYAIIWPTCSIVQEYLEKGTTLENANWGRAARFGVFGTFFMAPVFYGWLKYSSRFFTRKDLITAMTRAVVEQVSYSPLAMAYFFFGMSVLEGKRYKECVKEVQEKFWPTYKVGVIFWPTAQTLNFYLVSEKNRMVFVSAASFVWTVYLAHMKAKELKNENFILESQLQVTSMPNKTVPLEPDTLIPIVAELNSDLNDQTAVVEGQGVEEVNDNNPMLVLEGNSEALEKKPELVSDIHEKSGSVPHVVVATHSEPTIEKKEQPKAPVKSSSDSTVDKKENHLPL</sequence>
<evidence type="ECO:0000256" key="5">
    <source>
        <dbReference type="ARBA" id="ARBA00023136"/>
    </source>
</evidence>
<feature type="transmembrane region" description="Helical" evidence="6">
    <location>
        <begin position="52"/>
        <end position="71"/>
    </location>
</feature>
<dbReference type="PANTHER" id="PTHR11266">
    <property type="entry name" value="PEROXISOMAL MEMBRANE PROTEIN 2, PXMP2 MPV17"/>
    <property type="match status" value="1"/>
</dbReference>
<organism evidence="8 9">
    <name type="scientific">Chilo suppressalis</name>
    <name type="common">Asiatic rice borer moth</name>
    <dbReference type="NCBI Taxonomy" id="168631"/>
    <lineage>
        <taxon>Eukaryota</taxon>
        <taxon>Metazoa</taxon>
        <taxon>Ecdysozoa</taxon>
        <taxon>Arthropoda</taxon>
        <taxon>Hexapoda</taxon>
        <taxon>Insecta</taxon>
        <taxon>Pterygota</taxon>
        <taxon>Neoptera</taxon>
        <taxon>Endopterygota</taxon>
        <taxon>Lepidoptera</taxon>
        <taxon>Glossata</taxon>
        <taxon>Ditrysia</taxon>
        <taxon>Pyraloidea</taxon>
        <taxon>Crambidae</taxon>
        <taxon>Crambinae</taxon>
        <taxon>Chilo</taxon>
    </lineage>
</organism>
<protein>
    <recommendedName>
        <fullName evidence="10">Mpv17-like protein</fullName>
    </recommendedName>
</protein>
<evidence type="ECO:0000313" key="8">
    <source>
        <dbReference type="EMBL" id="CAH0401644.1"/>
    </source>
</evidence>
<keyword evidence="5 6" id="KW-0472">Membrane</keyword>
<comment type="similarity">
    <text evidence="2 6">Belongs to the peroxisomal membrane protein PXMP2/4 family.</text>
</comment>
<evidence type="ECO:0000256" key="2">
    <source>
        <dbReference type="ARBA" id="ARBA00006824"/>
    </source>
</evidence>
<evidence type="ECO:0000256" key="3">
    <source>
        <dbReference type="ARBA" id="ARBA00022692"/>
    </source>
</evidence>
<evidence type="ECO:0000313" key="9">
    <source>
        <dbReference type="Proteomes" id="UP001153292"/>
    </source>
</evidence>